<keyword evidence="2" id="KW-1185">Reference proteome</keyword>
<proteinExistence type="predicted"/>
<accession>A0ACA9LCY8</accession>
<sequence length="441" mass="48776">MESTDRSKKNQNDEKSTNENVRTKNSQSCDYCRHKRVKCNYKSGVQCSECIKYNEVCTSKPPKKRGPKAKNETDSSTQSNANRDLRSSILQFKNGNKQPLFDLIEEALTNEHCVDNERILSNLIINENLSGNPLNNAETLPRRNSSVNNEQRLSVVTRPSRTTRQPSPTRENRQMRQDNRIRGYSAGVHSSASHSNPSSPSSPIYVSMQSEGEPNLQYSEITQHNASDLSSSLNTDTPEFDQANYITYQPLNYSTSSQLLPFIDAPIISENVSPDVNFPSGNVSPDVNFSFIGSGNVSPVVYFPLTGSGNLSPVVNIPLIVTGNVSLSQIIGIGNVSPHISSTIVSQVPPMSPLDLGDTLLNSTTNLQATPPLELINTLPIHPSMVFENMSLGEIDQSVLFNSNAYQMPNSEVDQSFLANSNEKSQYLTIPMQNKYSTFMR</sequence>
<protein>
    <submittedName>
        <fullName evidence="1">921_t:CDS:1</fullName>
    </submittedName>
</protein>
<evidence type="ECO:0000313" key="1">
    <source>
        <dbReference type="EMBL" id="CAG8522711.1"/>
    </source>
</evidence>
<comment type="caution">
    <text evidence="1">The sequence shown here is derived from an EMBL/GenBank/DDBJ whole genome shotgun (WGS) entry which is preliminary data.</text>
</comment>
<gene>
    <name evidence="1" type="ORF">SCALOS_LOCUS4134</name>
</gene>
<organism evidence="1 2">
    <name type="scientific">Scutellospora calospora</name>
    <dbReference type="NCBI Taxonomy" id="85575"/>
    <lineage>
        <taxon>Eukaryota</taxon>
        <taxon>Fungi</taxon>
        <taxon>Fungi incertae sedis</taxon>
        <taxon>Mucoromycota</taxon>
        <taxon>Glomeromycotina</taxon>
        <taxon>Glomeromycetes</taxon>
        <taxon>Diversisporales</taxon>
        <taxon>Gigasporaceae</taxon>
        <taxon>Scutellospora</taxon>
    </lineage>
</organism>
<evidence type="ECO:0000313" key="2">
    <source>
        <dbReference type="Proteomes" id="UP000789860"/>
    </source>
</evidence>
<dbReference type="EMBL" id="CAJVPM010005330">
    <property type="protein sequence ID" value="CAG8522711.1"/>
    <property type="molecule type" value="Genomic_DNA"/>
</dbReference>
<name>A0ACA9LCY8_9GLOM</name>
<reference evidence="1" key="1">
    <citation type="submission" date="2021-06" db="EMBL/GenBank/DDBJ databases">
        <authorList>
            <person name="Kallberg Y."/>
            <person name="Tangrot J."/>
            <person name="Rosling A."/>
        </authorList>
    </citation>
    <scope>NUCLEOTIDE SEQUENCE</scope>
    <source>
        <strain evidence="1">AU212A</strain>
    </source>
</reference>
<dbReference type="Proteomes" id="UP000789860">
    <property type="component" value="Unassembled WGS sequence"/>
</dbReference>